<sequence>MRTQTIESARGRGKQRKASATGESAVAETLADTSRQEKKVTPGSVFFLTWHGAPEYRRSGQFDQIAPWSQRHSIPHSLRHTDFLNDGYRNAHLFYKTKKDIDRETKRRESKPQVWSQSVSICPRQIPFYCSKKSDKKGTFDL</sequence>
<dbReference type="AlphaFoldDB" id="A0A645CZP8"/>
<dbReference type="EMBL" id="VSSQ01031696">
    <property type="protein sequence ID" value="MPM82690.1"/>
    <property type="molecule type" value="Genomic_DNA"/>
</dbReference>
<organism evidence="2">
    <name type="scientific">bioreactor metagenome</name>
    <dbReference type="NCBI Taxonomy" id="1076179"/>
    <lineage>
        <taxon>unclassified sequences</taxon>
        <taxon>metagenomes</taxon>
        <taxon>ecological metagenomes</taxon>
    </lineage>
</organism>
<reference evidence="2" key="1">
    <citation type="submission" date="2019-08" db="EMBL/GenBank/DDBJ databases">
        <authorList>
            <person name="Kucharzyk K."/>
            <person name="Murdoch R.W."/>
            <person name="Higgins S."/>
            <person name="Loffler F."/>
        </authorList>
    </citation>
    <scope>NUCLEOTIDE SEQUENCE</scope>
</reference>
<name>A0A645CZP8_9ZZZZ</name>
<comment type="caution">
    <text evidence="2">The sequence shown here is derived from an EMBL/GenBank/DDBJ whole genome shotgun (WGS) entry which is preliminary data.</text>
</comment>
<gene>
    <name evidence="2" type="ORF">SDC9_129752</name>
</gene>
<evidence type="ECO:0000256" key="1">
    <source>
        <dbReference type="SAM" id="MobiDB-lite"/>
    </source>
</evidence>
<feature type="region of interest" description="Disordered" evidence="1">
    <location>
        <begin position="1"/>
        <end position="37"/>
    </location>
</feature>
<accession>A0A645CZP8</accession>
<evidence type="ECO:0000313" key="2">
    <source>
        <dbReference type="EMBL" id="MPM82690.1"/>
    </source>
</evidence>
<proteinExistence type="predicted"/>
<protein>
    <submittedName>
        <fullName evidence="2">Uncharacterized protein</fullName>
    </submittedName>
</protein>